<evidence type="ECO:0000313" key="2">
    <source>
        <dbReference type="EMBL" id="SEU02299.1"/>
    </source>
</evidence>
<proteinExistence type="predicted"/>
<name>A0A1I0IY32_9BACT</name>
<dbReference type="AlphaFoldDB" id="A0A1I0IY32"/>
<evidence type="ECO:0008006" key="4">
    <source>
        <dbReference type="Google" id="ProtNLM"/>
    </source>
</evidence>
<dbReference type="Proteomes" id="UP000199181">
    <property type="component" value="Unassembled WGS sequence"/>
</dbReference>
<reference evidence="3" key="1">
    <citation type="submission" date="2016-10" db="EMBL/GenBank/DDBJ databases">
        <authorList>
            <person name="Varghese N."/>
            <person name="Submissions S."/>
        </authorList>
    </citation>
    <scope>NUCLEOTIDE SEQUENCE [LARGE SCALE GENOMIC DNA]</scope>
    <source>
        <strain evidence="3">DSM 16858</strain>
    </source>
</reference>
<dbReference type="RefSeq" id="WP_093520684.1">
    <property type="nucleotide sequence ID" value="NZ_FOIJ01000006.1"/>
</dbReference>
<evidence type="ECO:0000256" key="1">
    <source>
        <dbReference type="SAM" id="MobiDB-lite"/>
    </source>
</evidence>
<keyword evidence="3" id="KW-1185">Reference proteome</keyword>
<organism evidence="2 3">
    <name type="scientific">Stigmatella erecta</name>
    <dbReference type="NCBI Taxonomy" id="83460"/>
    <lineage>
        <taxon>Bacteria</taxon>
        <taxon>Pseudomonadati</taxon>
        <taxon>Myxococcota</taxon>
        <taxon>Myxococcia</taxon>
        <taxon>Myxococcales</taxon>
        <taxon>Cystobacterineae</taxon>
        <taxon>Archangiaceae</taxon>
        <taxon>Stigmatella</taxon>
    </lineage>
</organism>
<feature type="compositionally biased region" description="Polar residues" evidence="1">
    <location>
        <begin position="98"/>
        <end position="108"/>
    </location>
</feature>
<dbReference type="EMBL" id="FOIJ01000006">
    <property type="protein sequence ID" value="SEU02299.1"/>
    <property type="molecule type" value="Genomic_DNA"/>
</dbReference>
<gene>
    <name evidence="2" type="ORF">SAMN05443639_106378</name>
</gene>
<feature type="region of interest" description="Disordered" evidence="1">
    <location>
        <begin position="76"/>
        <end position="117"/>
    </location>
</feature>
<evidence type="ECO:0000313" key="3">
    <source>
        <dbReference type="Proteomes" id="UP000199181"/>
    </source>
</evidence>
<accession>A0A1I0IY32</accession>
<protein>
    <recommendedName>
        <fullName evidence="4">DUF5666 domain-containing protein</fullName>
    </recommendedName>
</protein>
<sequence>MQRAAWMTVGMVCAGILLCGAEEPRLTPPERPPASTSTVEPADTAALRQTVLQLQSEVAGMQRELAQLRSELVSLNPEAGVGGSGSQTGGTAPASHPPTAQTQDTASAPSAPETGKARVDAIYTGTVRSVSGDRLVLVDAEGQAFPVALGKNTVVREASGQRITAKQLEPGTPVRATVDVLSQRGNEASDVTVLSSGAPQQAR</sequence>